<comment type="caution">
    <text evidence="3">The sequence shown here is derived from an EMBL/GenBank/DDBJ whole genome shotgun (WGS) entry which is preliminary data.</text>
</comment>
<feature type="transmembrane region" description="Helical" evidence="2">
    <location>
        <begin position="66"/>
        <end position="87"/>
    </location>
</feature>
<dbReference type="Proteomes" id="UP000004474">
    <property type="component" value="Unassembled WGS sequence"/>
</dbReference>
<protein>
    <submittedName>
        <fullName evidence="3">Uncharacterized protein</fullName>
    </submittedName>
</protein>
<evidence type="ECO:0000256" key="1">
    <source>
        <dbReference type="SAM" id="MobiDB-lite"/>
    </source>
</evidence>
<proteinExistence type="predicted"/>
<organism evidence="3 5">
    <name type="scientific">Janibacter hoylei PVAS-1</name>
    <dbReference type="NCBI Taxonomy" id="1210046"/>
    <lineage>
        <taxon>Bacteria</taxon>
        <taxon>Bacillati</taxon>
        <taxon>Actinomycetota</taxon>
        <taxon>Actinomycetes</taxon>
        <taxon>Micrococcales</taxon>
        <taxon>Intrasporangiaceae</taxon>
        <taxon>Janibacter</taxon>
    </lineage>
</organism>
<feature type="transmembrane region" description="Helical" evidence="2">
    <location>
        <begin position="28"/>
        <end position="54"/>
    </location>
</feature>
<dbReference type="EMBL" id="PIPF01000010">
    <property type="protein sequence ID" value="RWU82763.1"/>
    <property type="molecule type" value="Genomic_DNA"/>
</dbReference>
<keyword evidence="6" id="KW-1185">Reference proteome</keyword>
<reference evidence="4" key="3">
    <citation type="submission" date="2017-11" db="EMBL/GenBank/DDBJ databases">
        <authorList>
            <person name="Seuylemezian A."/>
            <person name="Cooper K."/>
            <person name="Vaishampayan P."/>
        </authorList>
    </citation>
    <scope>NUCLEOTIDE SEQUENCE</scope>
    <source>
        <strain evidence="4">PVAS-1</strain>
    </source>
</reference>
<reference evidence="4 6" key="1">
    <citation type="journal article" date="2009" name="Int. J. Syst. Evol. Microbiol.">
        <title>Janibacter hoylei sp. nov., Bacillus isronensis sp. nov. and Bacillus aryabhattai sp. nov., isolated from cryotubes used for collecting air from the upper atmosphere.</title>
        <authorList>
            <person name="Shivaji S."/>
            <person name="Chaturvedi P."/>
            <person name="Begum Z."/>
            <person name="Pindi P.K."/>
            <person name="Manorama R."/>
            <person name="Padmanaban D.A."/>
            <person name="Shouche Y.S."/>
            <person name="Pawar S."/>
            <person name="Vaishampayan P."/>
            <person name="Dutt C.B."/>
            <person name="Datta G.N."/>
            <person name="Manchanda R.K."/>
            <person name="Rao U.R."/>
            <person name="Bhargava P.M."/>
            <person name="Narlikar J.V."/>
        </authorList>
    </citation>
    <scope>NUCLEOTIDE SEQUENCE [LARGE SCALE GENOMIC DNA]</scope>
    <source>
        <strain evidence="4 6">PVAS-1</strain>
    </source>
</reference>
<name>K1DYA3_9MICO</name>
<evidence type="ECO:0000313" key="5">
    <source>
        <dbReference type="Proteomes" id="UP000004474"/>
    </source>
</evidence>
<accession>K1DYA3</accession>
<dbReference type="EMBL" id="ALWX01000031">
    <property type="protein sequence ID" value="EKA61389.1"/>
    <property type="molecule type" value="Genomic_DNA"/>
</dbReference>
<dbReference type="AlphaFoldDB" id="K1DYA3"/>
<dbReference type="PATRIC" id="fig|1210046.3.peg.1519"/>
<dbReference type="Proteomes" id="UP000288711">
    <property type="component" value="Unassembled WGS sequence"/>
</dbReference>
<gene>
    <name evidence="3" type="ORF">B277_07920</name>
    <name evidence="4" type="ORF">CWN80_11525</name>
</gene>
<evidence type="ECO:0000313" key="4">
    <source>
        <dbReference type="EMBL" id="RWU82763.1"/>
    </source>
</evidence>
<evidence type="ECO:0000313" key="6">
    <source>
        <dbReference type="Proteomes" id="UP000288711"/>
    </source>
</evidence>
<sequence>MTGEPETTTATTAAQRAEDRTEGGGGRLVAWVVTPFAAVLPWLLTVGGALLVARSALAYRVSFERGWGELVAGVVALLVAAALWAALTVWSSSGTTVAGLATLAVGLYVTTRSGASLVARLGREGPVTLQSPLYSIANEIVLLPLGAVLLAAGLGAAGARRLARRRG</sequence>
<keyword evidence="2" id="KW-1133">Transmembrane helix</keyword>
<reference evidence="3 5" key="2">
    <citation type="journal article" date="2012" name="J. Bacteriol.">
        <title>Genome Sequence of Janibacter hoylei MTCC8307, Isolated from the Stratospheric Air.</title>
        <authorList>
            <person name="Pawar S.P."/>
            <person name="Dhotre D.P."/>
            <person name="Shetty S.A."/>
            <person name="Chowdhury S.P."/>
            <person name="Chaudhari B.L."/>
            <person name="Shouche Y.S."/>
        </authorList>
    </citation>
    <scope>NUCLEOTIDE SEQUENCE [LARGE SCALE GENOMIC DNA]</scope>
    <source>
        <strain evidence="3 5">PVAS-1</strain>
    </source>
</reference>
<evidence type="ECO:0000313" key="3">
    <source>
        <dbReference type="EMBL" id="EKA61389.1"/>
    </source>
</evidence>
<evidence type="ECO:0000256" key="2">
    <source>
        <dbReference type="SAM" id="Phobius"/>
    </source>
</evidence>
<keyword evidence="2" id="KW-0472">Membrane</keyword>
<keyword evidence="2" id="KW-0812">Transmembrane</keyword>
<feature type="compositionally biased region" description="Low complexity" evidence="1">
    <location>
        <begin position="1"/>
        <end position="15"/>
    </location>
</feature>
<dbReference type="STRING" id="1210046.B277_07920"/>
<feature type="region of interest" description="Disordered" evidence="1">
    <location>
        <begin position="1"/>
        <end position="21"/>
    </location>
</feature>
<dbReference type="RefSeq" id="WP_007926867.1">
    <property type="nucleotide sequence ID" value="NZ_ALWX01000031.1"/>
</dbReference>
<feature type="transmembrane region" description="Helical" evidence="2">
    <location>
        <begin position="140"/>
        <end position="159"/>
    </location>
</feature>